<protein>
    <submittedName>
        <fullName evidence="1">Uncharacterized protein</fullName>
    </submittedName>
</protein>
<dbReference type="Proteomes" id="UP000054776">
    <property type="component" value="Unassembled WGS sequence"/>
</dbReference>
<dbReference type="InParanoid" id="A0A0V1BGZ0"/>
<proteinExistence type="predicted"/>
<dbReference type="EMBL" id="JYDH01000045">
    <property type="protein sequence ID" value="KRY36240.1"/>
    <property type="molecule type" value="Genomic_DNA"/>
</dbReference>
<gene>
    <name evidence="1" type="ORF">T01_9641</name>
</gene>
<evidence type="ECO:0000313" key="1">
    <source>
        <dbReference type="EMBL" id="KRY36240.1"/>
    </source>
</evidence>
<keyword evidence="2" id="KW-1185">Reference proteome</keyword>
<sequence>MRRPYSEKVVKAVGEGLEHSIALPIYLLLKNKRQGLCKSNPKCQIGDRTCRSFPNTYGSPHAFCKSKHSIGQFNRAKQEVKEENGQTEDIISLNHTGYKPKFVEPVIISPVDANFFHKFKLHTSKSFSSEASVKRIPVFYVKVKNKKLLKLWFLQAIGSDQIRLDQ</sequence>
<accession>A0A0V1BGZ0</accession>
<organism evidence="1 2">
    <name type="scientific">Trichinella spiralis</name>
    <name type="common">Trichina worm</name>
    <dbReference type="NCBI Taxonomy" id="6334"/>
    <lineage>
        <taxon>Eukaryota</taxon>
        <taxon>Metazoa</taxon>
        <taxon>Ecdysozoa</taxon>
        <taxon>Nematoda</taxon>
        <taxon>Enoplea</taxon>
        <taxon>Dorylaimia</taxon>
        <taxon>Trichinellida</taxon>
        <taxon>Trichinellidae</taxon>
        <taxon>Trichinella</taxon>
    </lineage>
</organism>
<evidence type="ECO:0000313" key="2">
    <source>
        <dbReference type="Proteomes" id="UP000054776"/>
    </source>
</evidence>
<comment type="caution">
    <text evidence="1">The sequence shown here is derived from an EMBL/GenBank/DDBJ whole genome shotgun (WGS) entry which is preliminary data.</text>
</comment>
<dbReference type="AlphaFoldDB" id="A0A0V1BGZ0"/>
<name>A0A0V1BGZ0_TRISP</name>
<reference evidence="1 2" key="1">
    <citation type="submission" date="2015-01" db="EMBL/GenBank/DDBJ databases">
        <title>Evolution of Trichinella species and genotypes.</title>
        <authorList>
            <person name="Korhonen P.K."/>
            <person name="Edoardo P."/>
            <person name="Giuseppe L.R."/>
            <person name="Gasser R.B."/>
        </authorList>
    </citation>
    <scope>NUCLEOTIDE SEQUENCE [LARGE SCALE GENOMIC DNA]</scope>
    <source>
        <strain evidence="1">ISS3</strain>
    </source>
</reference>